<evidence type="ECO:0000313" key="1">
    <source>
        <dbReference type="EMBL" id="EZP75004.1"/>
    </source>
</evidence>
<comment type="caution">
    <text evidence="1">The sequence shown here is derived from an EMBL/GenBank/DDBJ whole genome shotgun (WGS) entry which is preliminary data.</text>
</comment>
<dbReference type="EMBL" id="AOTZ01000009">
    <property type="protein sequence ID" value="EZP75004.1"/>
    <property type="molecule type" value="Genomic_DNA"/>
</dbReference>
<name>A0ABC9VA38_9BACL</name>
<reference evidence="1 2" key="1">
    <citation type="journal article" date="2014" name="Appl. Microbiol. Biotechnol.">
        <title>Transformable facultative thermophile Geobacillus stearothermophilus NUB3621 as a host strain for metabolic engineering.</title>
        <authorList>
            <person name="Blanchard K."/>
            <person name="Robic S."/>
            <person name="Matsumura I."/>
        </authorList>
    </citation>
    <scope>NUCLEOTIDE SEQUENCE [LARGE SCALE GENOMIC DNA]</scope>
    <source>
        <strain evidence="1 2">NUB3621</strain>
    </source>
</reference>
<dbReference type="RefSeq" id="WP_043906009.1">
    <property type="nucleotide sequence ID" value="NZ_CM002692.1"/>
</dbReference>
<evidence type="ECO:0000313" key="2">
    <source>
        <dbReference type="Proteomes" id="UP000023566"/>
    </source>
</evidence>
<evidence type="ECO:0008006" key="3">
    <source>
        <dbReference type="Google" id="ProtNLM"/>
    </source>
</evidence>
<sequence length="189" mass="20842">MPLLHGLDQFHIAELTQDSASGVTYETPEPIPGAVNVKVDPKTESNTFYADNGAYEVLTSMGDIDVEMEVADLPLSLQAKIYGHQTENGVQFASINDQPIYLALGFRAKVSTGGYRYYWLLKGKAELLPIEHKTDEGQKSPQTAKIKLKFMPLLYNGRWKAQAQDDGTFNGAAWFNQVVYAGSVLPPEA</sequence>
<dbReference type="AlphaFoldDB" id="A0ABC9VA38"/>
<proteinExistence type="predicted"/>
<keyword evidence="2" id="KW-1185">Reference proteome</keyword>
<dbReference type="InterPro" id="IPR006490">
    <property type="entry name" value="Maj_tail_phi13"/>
</dbReference>
<dbReference type="NCBIfam" id="TIGR01603">
    <property type="entry name" value="maj_tail_phi13"/>
    <property type="match status" value="1"/>
</dbReference>
<protein>
    <recommendedName>
        <fullName evidence="3">Major tail protein</fullName>
    </recommendedName>
</protein>
<organism evidence="1 2">
    <name type="scientific">Parageobacillus genomosp. 1</name>
    <dbReference type="NCBI Taxonomy" id="1295642"/>
    <lineage>
        <taxon>Bacteria</taxon>
        <taxon>Bacillati</taxon>
        <taxon>Bacillota</taxon>
        <taxon>Bacilli</taxon>
        <taxon>Bacillales</taxon>
        <taxon>Anoxybacillaceae</taxon>
        <taxon>Parageobacillus</taxon>
    </lineage>
</organism>
<dbReference type="Proteomes" id="UP000023566">
    <property type="component" value="Chromosome"/>
</dbReference>
<gene>
    <name evidence="1" type="ORF">H839_15928</name>
</gene>
<accession>A0ABC9VA38</accession>